<sequence length="105" mass="12095">MNNLVVQRDSGYADRVRKYKIYCNSKLIGKVGDGESVSFELPDGQHEIYFKIDWARSNKITVDARHDEVSIINVGSSIRGWKLPLAAFYILFMPHKYLWAKIQSS</sequence>
<protein>
    <submittedName>
        <fullName evidence="2">Uncharacterized protein</fullName>
    </submittedName>
</protein>
<dbReference type="AlphaFoldDB" id="A0A378XAG6"/>
<evidence type="ECO:0000313" key="1">
    <source>
        <dbReference type="EMBL" id="QPT40233.1"/>
    </source>
</evidence>
<proteinExistence type="predicted"/>
<accession>A0A378XAG6</accession>
<reference evidence="1 4" key="2">
    <citation type="submission" date="2020-12" db="EMBL/GenBank/DDBJ databases">
        <title>FDA dAtabase for Regulatory Grade micrObial Sequences (FDA-ARGOS): Supporting development and validation of Infectious Disease Dx tests.</title>
        <authorList>
            <person name="Sproer C."/>
            <person name="Gronow S."/>
            <person name="Severitt S."/>
            <person name="Schroder I."/>
            <person name="Tallon L."/>
            <person name="Sadzewicz L."/>
            <person name="Zhao X."/>
            <person name="Boylan J."/>
            <person name="Ott S."/>
            <person name="Bowen H."/>
            <person name="Vavikolanu K."/>
            <person name="Mehta A."/>
            <person name="Aluvathingal J."/>
            <person name="Nadendla S."/>
            <person name="Lowell S."/>
            <person name="Myers T."/>
            <person name="Yan Y."/>
            <person name="Sichtig H."/>
        </authorList>
    </citation>
    <scope>NUCLEOTIDE SEQUENCE [LARGE SCALE GENOMIC DNA]</scope>
    <source>
        <strain evidence="1 4">FDAARGOS_872</strain>
    </source>
</reference>
<dbReference type="OrthoDB" id="5194128at2"/>
<dbReference type="EMBL" id="UGSB01000001">
    <property type="protein sequence ID" value="SUA50477.1"/>
    <property type="molecule type" value="Genomic_DNA"/>
</dbReference>
<keyword evidence="4" id="KW-1185">Reference proteome</keyword>
<organism evidence="2 3">
    <name type="scientific">Oligella ureolytica</name>
    <dbReference type="NCBI Taxonomy" id="90244"/>
    <lineage>
        <taxon>Bacteria</taxon>
        <taxon>Pseudomonadati</taxon>
        <taxon>Pseudomonadota</taxon>
        <taxon>Betaproteobacteria</taxon>
        <taxon>Burkholderiales</taxon>
        <taxon>Alcaligenaceae</taxon>
        <taxon>Oligella</taxon>
    </lineage>
</organism>
<reference evidence="2 3" key="1">
    <citation type="submission" date="2018-06" db="EMBL/GenBank/DDBJ databases">
        <authorList>
            <consortium name="Pathogen Informatics"/>
            <person name="Doyle S."/>
        </authorList>
    </citation>
    <scope>NUCLEOTIDE SEQUENCE [LARGE SCALE GENOMIC DNA]</scope>
    <source>
        <strain evidence="2 3">NCTC11997</strain>
    </source>
</reference>
<dbReference type="Proteomes" id="UP000594903">
    <property type="component" value="Chromosome"/>
</dbReference>
<dbReference type="STRING" id="1122619.GCA_000373745_02223"/>
<evidence type="ECO:0000313" key="2">
    <source>
        <dbReference type="EMBL" id="SUA50477.1"/>
    </source>
</evidence>
<evidence type="ECO:0000313" key="3">
    <source>
        <dbReference type="Proteomes" id="UP000254603"/>
    </source>
</evidence>
<gene>
    <name evidence="1" type="ORF">I6G29_00915</name>
    <name evidence="2" type="ORF">NCTC11997_00223</name>
</gene>
<dbReference type="RefSeq" id="WP_018575407.1">
    <property type="nucleotide sequence ID" value="NZ_CP065725.1"/>
</dbReference>
<evidence type="ECO:0000313" key="4">
    <source>
        <dbReference type="Proteomes" id="UP000594903"/>
    </source>
</evidence>
<name>A0A378XAG6_9BURK</name>
<dbReference type="EMBL" id="CP065725">
    <property type="protein sequence ID" value="QPT40233.1"/>
    <property type="molecule type" value="Genomic_DNA"/>
</dbReference>
<dbReference type="Proteomes" id="UP000254603">
    <property type="component" value="Unassembled WGS sequence"/>
</dbReference>